<protein>
    <submittedName>
        <fullName evidence="3">Lipoprotein chaperone</fullName>
    </submittedName>
</protein>
<dbReference type="STRING" id="1307839.L21SP5_00280"/>
<dbReference type="Proteomes" id="UP000064893">
    <property type="component" value="Chromosome"/>
</dbReference>
<reference evidence="3 4" key="1">
    <citation type="submission" date="2015-11" db="EMBL/GenBank/DDBJ databases">
        <title>Description and complete genome sequence of a novel strain predominating in hypersaline microbial mats and representing a new family of the Bacteriodetes phylum.</title>
        <authorList>
            <person name="Spring S."/>
            <person name="Bunk B."/>
            <person name="Sproer C."/>
            <person name="Klenk H.-P."/>
        </authorList>
    </citation>
    <scope>NUCLEOTIDE SEQUENCE [LARGE SCALE GENOMIC DNA]</scope>
    <source>
        <strain evidence="3 4">L21-Spi-D4</strain>
    </source>
</reference>
<evidence type="ECO:0000313" key="4">
    <source>
        <dbReference type="Proteomes" id="UP000064893"/>
    </source>
</evidence>
<dbReference type="PANTHER" id="PTHR35869:SF1">
    <property type="entry name" value="OUTER-MEMBRANE LIPOPROTEIN CARRIER PROTEIN"/>
    <property type="match status" value="1"/>
</dbReference>
<keyword evidence="1 2" id="KW-0732">Signal</keyword>
<proteinExistence type="predicted"/>
<feature type="signal peptide" evidence="2">
    <location>
        <begin position="1"/>
        <end position="21"/>
    </location>
</feature>
<dbReference type="Pfam" id="PF03548">
    <property type="entry name" value="LolA"/>
    <property type="match status" value="1"/>
</dbReference>
<keyword evidence="3" id="KW-0449">Lipoprotein</keyword>
<dbReference type="InterPro" id="IPR004564">
    <property type="entry name" value="OM_lipoprot_carrier_LolA-like"/>
</dbReference>
<dbReference type="AlphaFoldDB" id="A0A0S2HV98"/>
<evidence type="ECO:0000313" key="3">
    <source>
        <dbReference type="EMBL" id="ALO13960.1"/>
    </source>
</evidence>
<dbReference type="SUPFAM" id="SSF89392">
    <property type="entry name" value="Prokaryotic lipoproteins and lipoprotein localization factors"/>
    <property type="match status" value="1"/>
</dbReference>
<dbReference type="InterPro" id="IPR029046">
    <property type="entry name" value="LolA/LolB/LppX"/>
</dbReference>
<dbReference type="RefSeq" id="WP_057951556.1">
    <property type="nucleotide sequence ID" value="NZ_CP013118.1"/>
</dbReference>
<keyword evidence="4" id="KW-1185">Reference proteome</keyword>
<evidence type="ECO:0000256" key="2">
    <source>
        <dbReference type="SAM" id="SignalP"/>
    </source>
</evidence>
<dbReference type="Gene3D" id="2.50.20.10">
    <property type="entry name" value="Lipoprotein localisation LolA/LolB/LppX"/>
    <property type="match status" value="1"/>
</dbReference>
<accession>A0A0S2HV98</accession>
<dbReference type="PANTHER" id="PTHR35869">
    <property type="entry name" value="OUTER-MEMBRANE LIPOPROTEIN CARRIER PROTEIN"/>
    <property type="match status" value="1"/>
</dbReference>
<gene>
    <name evidence="3" type="ORF">L21SP5_00280</name>
</gene>
<organism evidence="3 4">
    <name type="scientific">Salinivirga cyanobacteriivorans</name>
    <dbReference type="NCBI Taxonomy" id="1307839"/>
    <lineage>
        <taxon>Bacteria</taxon>
        <taxon>Pseudomonadati</taxon>
        <taxon>Bacteroidota</taxon>
        <taxon>Bacteroidia</taxon>
        <taxon>Bacteroidales</taxon>
        <taxon>Salinivirgaceae</taxon>
        <taxon>Salinivirga</taxon>
    </lineage>
</organism>
<dbReference type="KEGG" id="blq:L21SP5_00280"/>
<feature type="chain" id="PRO_5006599236" evidence="2">
    <location>
        <begin position="22"/>
        <end position="218"/>
    </location>
</feature>
<name>A0A0S2HV98_9BACT</name>
<sequence precursor="true">MKLLLTWASLFVLILSTSAQQDPKAREVLDELSVATKAYSTIKAEFTSKAVNKSSDMEEEYKGELWQKGEKYKLNFMDAITYFNGEQKWVYMPDVMEVNLFSVNSDMASESIFDNPQEIFTIYEKGFKYLYKGKTKFNGEDVIEIELVPENTDLEYFKIKLYVNDAKDEIKSFKYFSKDGTRVTVTIDSFKTNIPMKDSMFAFDKSAHPDAELIDMRE</sequence>
<dbReference type="CDD" id="cd16325">
    <property type="entry name" value="LolA"/>
    <property type="match status" value="1"/>
</dbReference>
<dbReference type="EMBL" id="CP013118">
    <property type="protein sequence ID" value="ALO13960.1"/>
    <property type="molecule type" value="Genomic_DNA"/>
</dbReference>
<evidence type="ECO:0000256" key="1">
    <source>
        <dbReference type="ARBA" id="ARBA00022729"/>
    </source>
</evidence>
<dbReference type="OrthoDB" id="9810685at2"/>